<evidence type="ECO:0000256" key="1">
    <source>
        <dbReference type="PROSITE-ProRule" id="PRU00047"/>
    </source>
</evidence>
<keyword evidence="1" id="KW-0863">Zinc-finger</keyword>
<dbReference type="PANTHER" id="PTHR47331">
    <property type="entry name" value="PHD-TYPE DOMAIN-CONTAINING PROTEIN"/>
    <property type="match status" value="1"/>
</dbReference>
<sequence length="217" mass="25175">MTTSNYAAILYPAMELCLPAKVLKAWDRHRFNREVPKDLALEKEKVLENFMTFLRYEVEKEDHVSTENAFGSITNPTESHKQVQRDEPTATTLVANTYAEKISCIFCDRPHSSQDCQKMSNKSYEDQKSEVIRRRCCFVCLKSGHIAKKCHSSVKCLICGRRHYVLLCPDLRKENPSSQKDKEINEEEKTCRSFVDEYSHRTRSIFENNNDQIAPKG</sequence>
<keyword evidence="1" id="KW-0862">Zinc</keyword>
<comment type="caution">
    <text evidence="3">The sequence shown here is derived from an EMBL/GenBank/DDBJ whole genome shotgun (WGS) entry which is preliminary data.</text>
</comment>
<gene>
    <name evidence="3" type="primary">X975_02399</name>
    <name evidence="3" type="ORF">TNCT_224081</name>
</gene>
<dbReference type="OrthoDB" id="5967017at2759"/>
<evidence type="ECO:0000313" key="3">
    <source>
        <dbReference type="EMBL" id="GFR03954.1"/>
    </source>
</evidence>
<dbReference type="Proteomes" id="UP000887116">
    <property type="component" value="Unassembled WGS sequence"/>
</dbReference>
<evidence type="ECO:0000259" key="2">
    <source>
        <dbReference type="PROSITE" id="PS50158"/>
    </source>
</evidence>
<name>A0A8X6LEA1_TRICU</name>
<reference evidence="3" key="1">
    <citation type="submission" date="2020-07" db="EMBL/GenBank/DDBJ databases">
        <title>Multicomponent nature underlies the extraordinary mechanical properties of spider dragline silk.</title>
        <authorList>
            <person name="Kono N."/>
            <person name="Nakamura H."/>
            <person name="Mori M."/>
            <person name="Yoshida Y."/>
            <person name="Ohtoshi R."/>
            <person name="Malay A.D."/>
            <person name="Moran D.A.P."/>
            <person name="Tomita M."/>
            <person name="Numata K."/>
            <person name="Arakawa K."/>
        </authorList>
    </citation>
    <scope>NUCLEOTIDE SEQUENCE</scope>
</reference>
<keyword evidence="1" id="KW-0479">Metal-binding</keyword>
<dbReference type="GO" id="GO:0003676">
    <property type="term" value="F:nucleic acid binding"/>
    <property type="evidence" value="ECO:0007669"/>
    <property type="project" value="InterPro"/>
</dbReference>
<dbReference type="GO" id="GO:0008270">
    <property type="term" value="F:zinc ion binding"/>
    <property type="evidence" value="ECO:0007669"/>
    <property type="project" value="UniProtKB-KW"/>
</dbReference>
<dbReference type="Gene3D" id="4.10.60.10">
    <property type="entry name" value="Zinc finger, CCHC-type"/>
    <property type="match status" value="1"/>
</dbReference>
<organism evidence="3 4">
    <name type="scientific">Trichonephila clavata</name>
    <name type="common">Joro spider</name>
    <name type="synonym">Nephila clavata</name>
    <dbReference type="NCBI Taxonomy" id="2740835"/>
    <lineage>
        <taxon>Eukaryota</taxon>
        <taxon>Metazoa</taxon>
        <taxon>Ecdysozoa</taxon>
        <taxon>Arthropoda</taxon>
        <taxon>Chelicerata</taxon>
        <taxon>Arachnida</taxon>
        <taxon>Araneae</taxon>
        <taxon>Araneomorphae</taxon>
        <taxon>Entelegynae</taxon>
        <taxon>Araneoidea</taxon>
        <taxon>Nephilidae</taxon>
        <taxon>Trichonephila</taxon>
    </lineage>
</organism>
<protein>
    <recommendedName>
        <fullName evidence="2">CCHC-type domain-containing protein</fullName>
    </recommendedName>
</protein>
<feature type="domain" description="CCHC-type" evidence="2">
    <location>
        <begin position="137"/>
        <end position="150"/>
    </location>
</feature>
<dbReference type="AlphaFoldDB" id="A0A8X6LEA1"/>
<keyword evidence="4" id="KW-1185">Reference proteome</keyword>
<evidence type="ECO:0000313" key="4">
    <source>
        <dbReference type="Proteomes" id="UP000887116"/>
    </source>
</evidence>
<dbReference type="PANTHER" id="PTHR47331:SF5">
    <property type="entry name" value="RIBONUCLEASE H"/>
    <property type="match status" value="1"/>
</dbReference>
<dbReference type="InterPro" id="IPR001878">
    <property type="entry name" value="Znf_CCHC"/>
</dbReference>
<proteinExistence type="predicted"/>
<dbReference type="EMBL" id="BMAO01025620">
    <property type="protein sequence ID" value="GFR03954.1"/>
    <property type="molecule type" value="Genomic_DNA"/>
</dbReference>
<accession>A0A8X6LEA1</accession>
<dbReference type="PROSITE" id="PS50158">
    <property type="entry name" value="ZF_CCHC"/>
    <property type="match status" value="1"/>
</dbReference>